<evidence type="ECO:0000313" key="1">
    <source>
        <dbReference type="EMBL" id="KAL3959722.1"/>
    </source>
</evidence>
<dbReference type="EMBL" id="JBGNUJ010000004">
    <property type="protein sequence ID" value="KAL3959722.1"/>
    <property type="molecule type" value="Genomic_DNA"/>
</dbReference>
<name>A0ACC4DTQ3_PURLI</name>
<reference evidence="1" key="1">
    <citation type="submission" date="2024-12" db="EMBL/GenBank/DDBJ databases">
        <title>Comparative genomics and development of molecular markers within Purpureocillium lilacinum and among Purpureocillium species.</title>
        <authorList>
            <person name="Yeh Z.-Y."/>
            <person name="Ni N.-T."/>
            <person name="Lo P.-H."/>
            <person name="Mushyakhwo K."/>
            <person name="Lin C.-F."/>
            <person name="Nai Y.-S."/>
        </authorList>
    </citation>
    <scope>NUCLEOTIDE SEQUENCE</scope>
    <source>
        <strain evidence="1">NCHU-NPUST-175</strain>
    </source>
</reference>
<evidence type="ECO:0000313" key="2">
    <source>
        <dbReference type="Proteomes" id="UP001638806"/>
    </source>
</evidence>
<accession>A0ACC4DTQ3</accession>
<sequence>MSATVGTTYKPWTISAVNPVWFLGWAQVEADPRETHLNHDASPLVRLAASHGGGGCQRHRGPRRRRLARPQHGRHRRQAPRRRQAAAVLAAPGRRAARGARPPHGAGRHVAVAGPWTVTTKKTAPPNGTVHDYASQAPYWWPNPNTADGCPYVQRDGVRNPEVDQYQDRLAVGRMFNSTYVLSLAWFYTGRDAYARHAADILRTWFLDPATAMNPNLDHAQIIPCANTGRAIGIIDFSQEYTNVLDAVARARAWNKRFLTWLTDSPFGKDEASQSNNHGTFANMQISALALFVGDKALARTTSLLARGFVDAQITSNGSQPQELARTRSWHYSNFNLGAHLRWALVARKVGVDVFGYKGPQGQSVLKAAGFEVPAAVGGAAAWPYDDIEFARFAATDNVRAAADAGLCAAREAVKGKKLQAPPGVTFLC</sequence>
<keyword evidence="2" id="KW-1185">Reference proteome</keyword>
<comment type="caution">
    <text evidence="1">The sequence shown here is derived from an EMBL/GenBank/DDBJ whole genome shotgun (WGS) entry which is preliminary data.</text>
</comment>
<protein>
    <submittedName>
        <fullName evidence="1">Uncharacterized protein</fullName>
    </submittedName>
</protein>
<dbReference type="Proteomes" id="UP001638806">
    <property type="component" value="Unassembled WGS sequence"/>
</dbReference>
<proteinExistence type="predicted"/>
<organism evidence="1 2">
    <name type="scientific">Purpureocillium lilacinum</name>
    <name type="common">Paecilomyces lilacinus</name>
    <dbReference type="NCBI Taxonomy" id="33203"/>
    <lineage>
        <taxon>Eukaryota</taxon>
        <taxon>Fungi</taxon>
        <taxon>Dikarya</taxon>
        <taxon>Ascomycota</taxon>
        <taxon>Pezizomycotina</taxon>
        <taxon>Sordariomycetes</taxon>
        <taxon>Hypocreomycetidae</taxon>
        <taxon>Hypocreales</taxon>
        <taxon>Ophiocordycipitaceae</taxon>
        <taxon>Purpureocillium</taxon>
    </lineage>
</organism>
<gene>
    <name evidence="1" type="ORF">ACCO45_004839</name>
</gene>